<gene>
    <name evidence="1" type="ORF">A45J_0074</name>
</gene>
<dbReference type="AlphaFoldDB" id="A0A5J4L236"/>
<comment type="caution">
    <text evidence="1">The sequence shown here is derived from an EMBL/GenBank/DDBJ whole genome shotgun (WGS) entry which is preliminary data.</text>
</comment>
<protein>
    <recommendedName>
        <fullName evidence="2">CopG family transcriptional regulator</fullName>
    </recommendedName>
</protein>
<reference evidence="1" key="1">
    <citation type="submission" date="2019-10" db="EMBL/GenBank/DDBJ databases">
        <title>Metagenomic sequencing of thiosulfate-disproportionating enrichment culture.</title>
        <authorList>
            <person name="Umezawa K."/>
            <person name="Kojima H."/>
            <person name="Fukui M."/>
        </authorList>
    </citation>
    <scope>NUCLEOTIDE SEQUENCE</scope>
    <source>
        <strain evidence="1">45J</strain>
    </source>
</reference>
<name>A0A5J4L236_9ZZZZ</name>
<accession>A0A5J4L236</accession>
<evidence type="ECO:0008006" key="2">
    <source>
        <dbReference type="Google" id="ProtNLM"/>
    </source>
</evidence>
<proteinExistence type="predicted"/>
<dbReference type="EMBL" id="BLAB01000001">
    <property type="protein sequence ID" value="GER92359.1"/>
    <property type="molecule type" value="Genomic_DNA"/>
</dbReference>
<organism evidence="1">
    <name type="scientific">hot springs metagenome</name>
    <dbReference type="NCBI Taxonomy" id="433727"/>
    <lineage>
        <taxon>unclassified sequences</taxon>
        <taxon>metagenomes</taxon>
        <taxon>ecological metagenomes</taxon>
    </lineage>
</organism>
<sequence length="84" mass="9899">METSKHRTQISLEDWQYQLLLEMSKKQKKSLSQIIREFLSEKFSKQVVRTKEDSVWSIIGIGSGDGSPVAREHDRFLYAKRKKK</sequence>
<evidence type="ECO:0000313" key="1">
    <source>
        <dbReference type="EMBL" id="GER92359.1"/>
    </source>
</evidence>